<organism evidence="3 4">
    <name type="scientific">Erpetoichthys calabaricus</name>
    <name type="common">Rope fish</name>
    <name type="synonym">Calamoichthys calabaricus</name>
    <dbReference type="NCBI Taxonomy" id="27687"/>
    <lineage>
        <taxon>Eukaryota</taxon>
        <taxon>Metazoa</taxon>
        <taxon>Chordata</taxon>
        <taxon>Craniata</taxon>
        <taxon>Vertebrata</taxon>
        <taxon>Euteleostomi</taxon>
        <taxon>Actinopterygii</taxon>
        <taxon>Polypteriformes</taxon>
        <taxon>Polypteridae</taxon>
        <taxon>Erpetoichthys</taxon>
    </lineage>
</organism>
<dbReference type="InterPro" id="IPR002350">
    <property type="entry name" value="Kazal_dom"/>
</dbReference>
<keyword evidence="4" id="KW-1185">Reference proteome</keyword>
<dbReference type="Proteomes" id="UP000694620">
    <property type="component" value="Chromosome 2"/>
</dbReference>
<dbReference type="Pfam" id="PF00050">
    <property type="entry name" value="Kazal_1"/>
    <property type="match status" value="1"/>
</dbReference>
<dbReference type="AlphaFoldDB" id="A0A8C4RQ29"/>
<proteinExistence type="predicted"/>
<dbReference type="Ensembl" id="ENSECRT00000005135.1">
    <property type="protein sequence ID" value="ENSECRP00000005052.1"/>
    <property type="gene ID" value="ENSECRG00000003411.1"/>
</dbReference>
<reference evidence="3" key="1">
    <citation type="submission" date="2021-06" db="EMBL/GenBank/DDBJ databases">
        <authorList>
            <consortium name="Wellcome Sanger Institute Data Sharing"/>
        </authorList>
    </citation>
    <scope>NUCLEOTIDE SEQUENCE [LARGE SCALE GENOMIC DNA]</scope>
</reference>
<reference evidence="3" key="3">
    <citation type="submission" date="2025-09" db="UniProtKB">
        <authorList>
            <consortium name="Ensembl"/>
        </authorList>
    </citation>
    <scope>IDENTIFICATION</scope>
</reference>
<evidence type="ECO:0000256" key="1">
    <source>
        <dbReference type="SAM" id="SignalP"/>
    </source>
</evidence>
<reference evidence="3" key="2">
    <citation type="submission" date="2025-08" db="UniProtKB">
        <authorList>
            <consortium name="Ensembl"/>
        </authorList>
    </citation>
    <scope>IDENTIFICATION</scope>
</reference>
<name>A0A8C4RQ29_ERPCA</name>
<protein>
    <recommendedName>
        <fullName evidence="2">Kazal-like domain-containing protein</fullName>
    </recommendedName>
</protein>
<dbReference type="InterPro" id="IPR036058">
    <property type="entry name" value="Kazal_dom_sf"/>
</dbReference>
<evidence type="ECO:0000313" key="4">
    <source>
        <dbReference type="Proteomes" id="UP000694620"/>
    </source>
</evidence>
<evidence type="ECO:0000313" key="3">
    <source>
        <dbReference type="Ensembl" id="ENSECRP00000005052.1"/>
    </source>
</evidence>
<keyword evidence="1" id="KW-0732">Signal</keyword>
<feature type="domain" description="Kazal-like" evidence="2">
    <location>
        <begin position="24"/>
        <end position="42"/>
    </location>
</feature>
<feature type="signal peptide" evidence="1">
    <location>
        <begin position="1"/>
        <end position="26"/>
    </location>
</feature>
<dbReference type="Gene3D" id="3.30.60.30">
    <property type="match status" value="1"/>
</dbReference>
<feature type="chain" id="PRO_5034079230" description="Kazal-like domain-containing protein" evidence="1">
    <location>
        <begin position="27"/>
        <end position="49"/>
    </location>
</feature>
<evidence type="ECO:0000259" key="2">
    <source>
        <dbReference type="Pfam" id="PF00050"/>
    </source>
</evidence>
<dbReference type="SUPFAM" id="SSF100895">
    <property type="entry name" value="Kazal-type serine protease inhibitors"/>
    <property type="match status" value="1"/>
</dbReference>
<sequence length="49" mass="5305">SIPSKLVAALGSLFGIVRWFPKLVCGADGNTYKNECQLCFEYLPGTPLS</sequence>
<accession>A0A8C4RQ29</accession>